<dbReference type="RefSeq" id="WP_089454696.1">
    <property type="nucleotide sequence ID" value="NZ_CABVQC010000021.1"/>
</dbReference>
<proteinExistence type="predicted"/>
<protein>
    <submittedName>
        <fullName evidence="2">Uncharacterized protein</fullName>
    </submittedName>
</protein>
<name>A0A228HLK8_9BURK</name>
<reference evidence="3 5" key="4">
    <citation type="submission" date="2019-09" db="EMBL/GenBank/DDBJ databases">
        <authorList>
            <person name="Depoorter E."/>
        </authorList>
    </citation>
    <scope>NUCLEOTIDE SEQUENCE [LARGE SCALE GENOMIC DNA]</scope>
    <source>
        <strain evidence="3">LMG 13014</strain>
    </source>
</reference>
<sequence>MNQVKLPEIVWVSNGFATEIAKVDGVAIGHVALRGRPDYDDAYEVVLYNSEGEKNSWSGKPDPAATAHVGPEQDKATFLKMVEEALERGTPSDVLTIMKRNGQRNGSFPERVRFNWGFHDGTAEAERAAVRDMEGHQDRAYAHGYVRGVLAWKNLGFRPETSDEAWSAYQNHPFAGQATGKLPEVTVATPAHLPKTYRVEVTGGGDLDNQPRVAIFEVSEASARDIVKLSSVVRANDLYTVEKHDCRAQYLQYDPETDPEDALDAGEENSVRSECDMLVVTDDEFFFRAEVKHTDVPVKCASQSIAELAAHFAIPFENPRHMQGNSSSPTM</sequence>
<evidence type="ECO:0000313" key="2">
    <source>
        <dbReference type="EMBL" id="OXI31073.1"/>
    </source>
</evidence>
<accession>A0A228HLK8</accession>
<accession>A0A6P2M3P1</accession>
<dbReference type="EMBL" id="NKFA01000045">
    <property type="protein sequence ID" value="OXI31073.1"/>
    <property type="molecule type" value="Genomic_DNA"/>
</dbReference>
<dbReference type="Proteomes" id="UP000494261">
    <property type="component" value="Unassembled WGS sequence"/>
</dbReference>
<evidence type="ECO:0000313" key="4">
    <source>
        <dbReference type="Proteomes" id="UP000214600"/>
    </source>
</evidence>
<reference evidence="2" key="1">
    <citation type="submission" date="2017-06" db="EMBL/GenBank/DDBJ databases">
        <authorList>
            <person name="Kim H.J."/>
            <person name="Triplett B.A."/>
        </authorList>
    </citation>
    <scope>NUCLEOTIDE SEQUENCE [LARGE SCALE GENOMIC DNA]</scope>
    <source>
        <strain evidence="2">AU17325</strain>
    </source>
</reference>
<dbReference type="EMBL" id="CABVQC010000021">
    <property type="protein sequence ID" value="VWB74581.1"/>
    <property type="molecule type" value="Genomic_DNA"/>
</dbReference>
<gene>
    <name evidence="3" type="ORF">BLA13014_03401</name>
    <name evidence="2" type="ORF">CFB84_42495</name>
</gene>
<dbReference type="AlphaFoldDB" id="A0A228HLK8"/>
<reference evidence="2 4" key="3">
    <citation type="submission" date="2017-08" db="EMBL/GenBank/DDBJ databases">
        <title>WGS of novel Burkholderia cepaca complex species.</title>
        <authorList>
            <person name="Lipuma J."/>
            <person name="Spilker T."/>
        </authorList>
    </citation>
    <scope>NUCLEOTIDE SEQUENCE [LARGE SCALE GENOMIC DNA]</scope>
    <source>
        <strain evidence="2 4">AU17325</strain>
    </source>
</reference>
<dbReference type="OrthoDB" id="7067091at2"/>
<evidence type="ECO:0000313" key="5">
    <source>
        <dbReference type="Proteomes" id="UP000494261"/>
    </source>
</evidence>
<evidence type="ECO:0000313" key="3">
    <source>
        <dbReference type="EMBL" id="VWB74581.1"/>
    </source>
</evidence>
<reference evidence="4" key="2">
    <citation type="submission" date="2017-06" db="EMBL/GenBank/DDBJ databases">
        <authorList>
            <person name="LiPuma J."/>
            <person name="Spilker T."/>
        </authorList>
    </citation>
    <scope>NUCLEOTIDE SEQUENCE [LARGE SCALE GENOMIC DNA]</scope>
    <source>
        <strain evidence="4">AU17325</strain>
    </source>
</reference>
<dbReference type="Proteomes" id="UP000214600">
    <property type="component" value="Unassembled WGS sequence"/>
</dbReference>
<dbReference type="GeneID" id="99665048"/>
<feature type="region of interest" description="Disordered" evidence="1">
    <location>
        <begin position="52"/>
        <end position="71"/>
    </location>
</feature>
<organism evidence="2 4">
    <name type="scientific">Burkholderia aenigmatica</name>
    <dbReference type="NCBI Taxonomy" id="2015348"/>
    <lineage>
        <taxon>Bacteria</taxon>
        <taxon>Pseudomonadati</taxon>
        <taxon>Pseudomonadota</taxon>
        <taxon>Betaproteobacteria</taxon>
        <taxon>Burkholderiales</taxon>
        <taxon>Burkholderiaceae</taxon>
        <taxon>Burkholderia</taxon>
        <taxon>Burkholderia cepacia complex</taxon>
    </lineage>
</organism>
<evidence type="ECO:0000256" key="1">
    <source>
        <dbReference type="SAM" id="MobiDB-lite"/>
    </source>
</evidence>